<dbReference type="GO" id="GO:0005506">
    <property type="term" value="F:iron ion binding"/>
    <property type="evidence" value="ECO:0007669"/>
    <property type="project" value="InterPro"/>
</dbReference>
<name>A0A098LCJ5_9BACT</name>
<dbReference type="SMART" id="SM00702">
    <property type="entry name" value="P4Hc"/>
    <property type="match status" value="1"/>
</dbReference>
<dbReference type="Proteomes" id="UP000030185">
    <property type="component" value="Unassembled WGS sequence"/>
</dbReference>
<comment type="caution">
    <text evidence="8">The sequence shown here is derived from an EMBL/GenBank/DDBJ whole genome shotgun (WGS) entry which is preliminary data.</text>
</comment>
<dbReference type="InterPro" id="IPR045054">
    <property type="entry name" value="P4HA-like"/>
</dbReference>
<organism evidence="8 9">
    <name type="scientific">Sporocytophaga myxococcoides</name>
    <dbReference type="NCBI Taxonomy" id="153721"/>
    <lineage>
        <taxon>Bacteria</taxon>
        <taxon>Pseudomonadati</taxon>
        <taxon>Bacteroidota</taxon>
        <taxon>Cytophagia</taxon>
        <taxon>Cytophagales</taxon>
        <taxon>Cytophagaceae</taxon>
        <taxon>Sporocytophaga</taxon>
    </lineage>
</organism>
<dbReference type="PANTHER" id="PTHR10869:SF236">
    <property type="entry name" value="PROLYL 4-HYDROXYLASE ALPHA SUBUNIT DOMAIN-CONTAINING PROTEIN"/>
    <property type="match status" value="1"/>
</dbReference>
<dbReference type="eggNOG" id="COG3128">
    <property type="taxonomic scope" value="Bacteria"/>
</dbReference>
<feature type="domain" description="Fe2OG dioxygenase" evidence="7">
    <location>
        <begin position="88"/>
        <end position="178"/>
    </location>
</feature>
<evidence type="ECO:0000256" key="3">
    <source>
        <dbReference type="ARBA" id="ARBA00022896"/>
    </source>
</evidence>
<evidence type="ECO:0000256" key="5">
    <source>
        <dbReference type="ARBA" id="ARBA00023002"/>
    </source>
</evidence>
<dbReference type="RefSeq" id="WP_045460342.1">
    <property type="nucleotide sequence ID" value="NZ_BBLT01000002.1"/>
</dbReference>
<dbReference type="AlphaFoldDB" id="A0A098LCJ5"/>
<evidence type="ECO:0000256" key="6">
    <source>
        <dbReference type="ARBA" id="ARBA00023004"/>
    </source>
</evidence>
<evidence type="ECO:0000256" key="4">
    <source>
        <dbReference type="ARBA" id="ARBA00022964"/>
    </source>
</evidence>
<keyword evidence="5" id="KW-0560">Oxidoreductase</keyword>
<dbReference type="InterPro" id="IPR006620">
    <property type="entry name" value="Pro_4_hyd_alph"/>
</dbReference>
<keyword evidence="4" id="KW-0223">Dioxygenase</keyword>
<dbReference type="Pfam" id="PF13640">
    <property type="entry name" value="2OG-FeII_Oxy_3"/>
    <property type="match status" value="1"/>
</dbReference>
<evidence type="ECO:0000313" key="8">
    <source>
        <dbReference type="EMBL" id="GAL84189.1"/>
    </source>
</evidence>
<dbReference type="InterPro" id="IPR005123">
    <property type="entry name" value="Oxoglu/Fe-dep_dioxygenase_dom"/>
</dbReference>
<keyword evidence="3" id="KW-0847">Vitamin C</keyword>
<keyword evidence="2" id="KW-0479">Metal-binding</keyword>
<comment type="cofactor">
    <cofactor evidence="1">
        <name>L-ascorbate</name>
        <dbReference type="ChEBI" id="CHEBI:38290"/>
    </cofactor>
</comment>
<keyword evidence="9" id="KW-1185">Reference proteome</keyword>
<dbReference type="STRING" id="153721.MYP_1417"/>
<protein>
    <recommendedName>
        <fullName evidence="7">Fe2OG dioxygenase domain-containing protein</fullName>
    </recommendedName>
</protein>
<reference evidence="8 9" key="1">
    <citation type="submission" date="2014-09" db="EMBL/GenBank/DDBJ databases">
        <title>Sporocytophaga myxococcoides PG-01 genome sequencing.</title>
        <authorList>
            <person name="Liu L."/>
            <person name="Gao P.J."/>
            <person name="Chen G.J."/>
            <person name="Wang L.S."/>
        </authorList>
    </citation>
    <scope>NUCLEOTIDE SEQUENCE [LARGE SCALE GENOMIC DNA]</scope>
    <source>
        <strain evidence="8 9">PG-01</strain>
    </source>
</reference>
<evidence type="ECO:0000256" key="1">
    <source>
        <dbReference type="ARBA" id="ARBA00001961"/>
    </source>
</evidence>
<gene>
    <name evidence="8" type="ORF">MYP_1417</name>
</gene>
<dbReference type="PANTHER" id="PTHR10869">
    <property type="entry name" value="PROLYL 4-HYDROXYLASE ALPHA SUBUNIT"/>
    <property type="match status" value="1"/>
</dbReference>
<dbReference type="OrthoDB" id="269774at2"/>
<accession>A0A098LCJ5</accession>
<sequence length="183" mass="21424">MNAIFHTDQIWSIENFLSRSECNDLITLSENIGFKEAEVSLPSGAKMIKSLRNNERVLHSDIGLASMLWTRLEDFCPKDLDNSFPLGLNEQFRFYKYELDQRFKRHIDGRFRRNETEESRITFMIYLNEEYEGGETAFDEVTIFPRTGMALCFIHELKHEGCPVKKGVKYALRSDVMYKLMAS</sequence>
<evidence type="ECO:0000313" key="9">
    <source>
        <dbReference type="Proteomes" id="UP000030185"/>
    </source>
</evidence>
<dbReference type="PROSITE" id="PS51471">
    <property type="entry name" value="FE2OG_OXY"/>
    <property type="match status" value="1"/>
</dbReference>
<keyword evidence="6" id="KW-0408">Iron</keyword>
<dbReference type="Gene3D" id="2.60.120.620">
    <property type="entry name" value="q2cbj1_9rhob like domain"/>
    <property type="match status" value="1"/>
</dbReference>
<evidence type="ECO:0000259" key="7">
    <source>
        <dbReference type="PROSITE" id="PS51471"/>
    </source>
</evidence>
<evidence type="ECO:0000256" key="2">
    <source>
        <dbReference type="ARBA" id="ARBA00022723"/>
    </source>
</evidence>
<dbReference type="EMBL" id="BBLT01000002">
    <property type="protein sequence ID" value="GAL84189.1"/>
    <property type="molecule type" value="Genomic_DNA"/>
</dbReference>
<proteinExistence type="predicted"/>
<dbReference type="InterPro" id="IPR044862">
    <property type="entry name" value="Pro_4_hyd_alph_FE2OG_OXY"/>
</dbReference>
<dbReference type="GO" id="GO:0031418">
    <property type="term" value="F:L-ascorbic acid binding"/>
    <property type="evidence" value="ECO:0007669"/>
    <property type="project" value="UniProtKB-KW"/>
</dbReference>
<dbReference type="GO" id="GO:0004656">
    <property type="term" value="F:procollagen-proline 4-dioxygenase activity"/>
    <property type="evidence" value="ECO:0007669"/>
    <property type="project" value="TreeGrafter"/>
</dbReference>